<protein>
    <submittedName>
        <fullName evidence="3">Helicase of the snf2 rad54 family</fullName>
    </submittedName>
</protein>
<dbReference type="PROSITE" id="PS51192">
    <property type="entry name" value="HELICASE_ATP_BIND_1"/>
    <property type="match status" value="1"/>
</dbReference>
<dbReference type="Gene3D" id="3.40.50.300">
    <property type="entry name" value="P-loop containing nucleotide triphosphate hydrolases"/>
    <property type="match status" value="1"/>
</dbReference>
<keyword evidence="1" id="KW-0472">Membrane</keyword>
<dbReference type="InterPro" id="IPR027417">
    <property type="entry name" value="P-loop_NTPase"/>
</dbReference>
<dbReference type="Gene3D" id="3.40.50.10810">
    <property type="entry name" value="Tandem AAA-ATPase domain"/>
    <property type="match status" value="1"/>
</dbReference>
<dbReference type="PANTHER" id="PTHR45629:SF7">
    <property type="entry name" value="DNA EXCISION REPAIR PROTEIN ERCC-6-RELATED"/>
    <property type="match status" value="1"/>
</dbReference>
<dbReference type="InterPro" id="IPR014001">
    <property type="entry name" value="Helicase_ATP-bd"/>
</dbReference>
<dbReference type="InterPro" id="IPR038718">
    <property type="entry name" value="SNF2-like_sf"/>
</dbReference>
<dbReference type="GO" id="GO:0004386">
    <property type="term" value="F:helicase activity"/>
    <property type="evidence" value="ECO:0007669"/>
    <property type="project" value="UniProtKB-KW"/>
</dbReference>
<keyword evidence="1" id="KW-1133">Transmembrane helix</keyword>
<sequence>MEFKAHTYQRYAIDYILSHQIAALFLDCGLGKTVITLTALWSLMLDSFDVKRCLIVAPLRVARDTWPSEIAKWGHLEGLTYEVATGDEKKRLKAVKNAMKGNARIVIVNRENLPWLIAKTPWIYDMVVLDELSSFKSSKALRFKALRKIRPQVSRIIGLTGTPAPNGYMDLWAQFRLLDEGERLGKFITRYRQEYFTLDPFKKFADYELKPDSVKRINSKIADITVSMSAVEHLKMPELLKQQELVTMSPSETELYKRLKREKVLQLNGDLVTAKNAASLCGKLSQLANGAIYDEKGNVCEFHSRKLDALEDLIEEANGKPVLVAYWFKHDFERIKKRIPDVREIKTSEDIRDWNAGQIRVALIHPASAGHGLNLQQGGSFMIWFGLTWSLELYEQTNARLWRQGQKAKTVVIKHILTEGTIDRQIYEALLNKHVTQSALMNAVRAQI</sequence>
<accession>A0A8S5QND8</accession>
<dbReference type="SMART" id="SM00487">
    <property type="entry name" value="DEXDc"/>
    <property type="match status" value="1"/>
</dbReference>
<organism evidence="3">
    <name type="scientific">Siphoviridae sp. ctJ3t72</name>
    <dbReference type="NCBI Taxonomy" id="2826240"/>
    <lineage>
        <taxon>Viruses</taxon>
        <taxon>Duplodnaviria</taxon>
        <taxon>Heunggongvirae</taxon>
        <taxon>Uroviricota</taxon>
        <taxon>Caudoviricetes</taxon>
    </lineage>
</organism>
<dbReference type="Pfam" id="PF00176">
    <property type="entry name" value="SNF2-rel_dom"/>
    <property type="match status" value="1"/>
</dbReference>
<keyword evidence="3" id="KW-0547">Nucleotide-binding</keyword>
<dbReference type="InterPro" id="IPR050496">
    <property type="entry name" value="SNF2_RAD54_helicase_repair"/>
</dbReference>
<dbReference type="GO" id="GO:0005524">
    <property type="term" value="F:ATP binding"/>
    <property type="evidence" value="ECO:0007669"/>
    <property type="project" value="InterPro"/>
</dbReference>
<dbReference type="PANTHER" id="PTHR45629">
    <property type="entry name" value="SNF2/RAD54 FAMILY MEMBER"/>
    <property type="match status" value="1"/>
</dbReference>
<dbReference type="EMBL" id="BK015698">
    <property type="protein sequence ID" value="DAE20584.1"/>
    <property type="molecule type" value="Genomic_DNA"/>
</dbReference>
<keyword evidence="1" id="KW-0812">Transmembrane</keyword>
<dbReference type="SUPFAM" id="SSF52540">
    <property type="entry name" value="P-loop containing nucleoside triphosphate hydrolases"/>
    <property type="match status" value="2"/>
</dbReference>
<feature type="domain" description="Helicase ATP-binding" evidence="2">
    <location>
        <begin position="13"/>
        <end position="181"/>
    </location>
</feature>
<keyword evidence="3" id="KW-0067">ATP-binding</keyword>
<proteinExistence type="predicted"/>
<keyword evidence="3" id="KW-0378">Hydrolase</keyword>
<evidence type="ECO:0000256" key="1">
    <source>
        <dbReference type="SAM" id="Phobius"/>
    </source>
</evidence>
<feature type="transmembrane region" description="Helical" evidence="1">
    <location>
        <begin position="21"/>
        <end position="44"/>
    </location>
</feature>
<evidence type="ECO:0000313" key="3">
    <source>
        <dbReference type="EMBL" id="DAE20584.1"/>
    </source>
</evidence>
<name>A0A8S5QND8_9CAUD</name>
<evidence type="ECO:0000259" key="2">
    <source>
        <dbReference type="PROSITE" id="PS51192"/>
    </source>
</evidence>
<dbReference type="InterPro" id="IPR000330">
    <property type="entry name" value="SNF2_N"/>
</dbReference>
<reference evidence="3" key="1">
    <citation type="journal article" date="2021" name="Proc. Natl. Acad. Sci. U.S.A.">
        <title>A Catalog of Tens of Thousands of Viruses from Human Metagenomes Reveals Hidden Associations with Chronic Diseases.</title>
        <authorList>
            <person name="Tisza M.J."/>
            <person name="Buck C.B."/>
        </authorList>
    </citation>
    <scope>NUCLEOTIDE SEQUENCE</scope>
    <source>
        <strain evidence="3">CtJ3t72</strain>
    </source>
</reference>
<keyword evidence="3" id="KW-0347">Helicase</keyword>